<proteinExistence type="predicted"/>
<keyword evidence="8" id="KW-0675">Receptor</keyword>
<evidence type="ECO:0000256" key="11">
    <source>
        <dbReference type="SAM" id="SignalP"/>
    </source>
</evidence>
<dbReference type="OrthoDB" id="8434564at2759"/>
<keyword evidence="6" id="KW-0472">Membrane</keyword>
<evidence type="ECO:0000256" key="6">
    <source>
        <dbReference type="ARBA" id="ARBA00023136"/>
    </source>
</evidence>
<dbReference type="PANTHER" id="PTHR25466:SF3">
    <property type="entry name" value="PROGRAMMED CELL DEATH 1 LIGAND 1"/>
    <property type="match status" value="1"/>
</dbReference>
<evidence type="ECO:0000256" key="7">
    <source>
        <dbReference type="ARBA" id="ARBA00023157"/>
    </source>
</evidence>
<comment type="subcellular location">
    <subcellularLocation>
        <location evidence="1">Cell membrane</location>
        <topology evidence="1">Single-pass type I membrane protein</topology>
    </subcellularLocation>
</comment>
<keyword evidence="2" id="KW-1003">Cell membrane</keyword>
<keyword evidence="7" id="KW-1015">Disulfide bond</keyword>
<dbReference type="InterPro" id="IPR036179">
    <property type="entry name" value="Ig-like_dom_sf"/>
</dbReference>
<dbReference type="GO" id="GO:0042102">
    <property type="term" value="P:positive regulation of T cell proliferation"/>
    <property type="evidence" value="ECO:0007669"/>
    <property type="project" value="TreeGrafter"/>
</dbReference>
<keyword evidence="10" id="KW-0393">Immunoglobulin domain</keyword>
<feature type="domain" description="Ig-like" evidence="12">
    <location>
        <begin position="150"/>
        <end position="209"/>
    </location>
</feature>
<dbReference type="GO" id="GO:0006955">
    <property type="term" value="P:immune response"/>
    <property type="evidence" value="ECO:0007669"/>
    <property type="project" value="TreeGrafter"/>
</dbReference>
<evidence type="ECO:0000313" key="13">
    <source>
        <dbReference type="EMBL" id="KAJ8363581.1"/>
    </source>
</evidence>
<accession>A0A9Q1FP42</accession>
<dbReference type="GO" id="GO:0071222">
    <property type="term" value="P:cellular response to lipopolysaccharide"/>
    <property type="evidence" value="ECO:0007669"/>
    <property type="project" value="TreeGrafter"/>
</dbReference>
<dbReference type="InterPro" id="IPR013783">
    <property type="entry name" value="Ig-like_fold"/>
</dbReference>
<evidence type="ECO:0000256" key="1">
    <source>
        <dbReference type="ARBA" id="ARBA00004251"/>
    </source>
</evidence>
<protein>
    <recommendedName>
        <fullName evidence="12">Ig-like domain-containing protein</fullName>
    </recommendedName>
</protein>
<name>A0A9Q1FP42_SYNKA</name>
<feature type="chain" id="PRO_5040356719" description="Ig-like domain-containing protein" evidence="11">
    <location>
        <begin position="26"/>
        <end position="259"/>
    </location>
</feature>
<evidence type="ECO:0000256" key="4">
    <source>
        <dbReference type="ARBA" id="ARBA00022729"/>
    </source>
</evidence>
<sequence>MLKKKNVDMEVFILAFLWLVVVASAANGLVDLEVKALVRAPCHSSVTLHCNISHVEGLEVEEISWIRMNDLETLCMVNRTEEKKCDSHRIKCSYTPQAQLSLTISHLWPTDQGQHVCKLKSNKGVRNMISTVEVQECYGKVETDASSSGIACHFHGVHPLGKVHWFHHGKNVTFNSTTSNSNKPNHKGMYNVSSTLLTDGDSSYYNCSLWIPNTRTYLTSTLVHAPKKVKGNAGQNEAFVSALIVGLGWFLVQARVLIL</sequence>
<dbReference type="GO" id="GO:0009897">
    <property type="term" value="C:external side of plasma membrane"/>
    <property type="evidence" value="ECO:0007669"/>
    <property type="project" value="TreeGrafter"/>
</dbReference>
<evidence type="ECO:0000256" key="9">
    <source>
        <dbReference type="ARBA" id="ARBA00023180"/>
    </source>
</evidence>
<dbReference type="PANTHER" id="PTHR25466">
    <property type="entry name" value="T-LYMPHOCYTE ACTIVATION ANTIGEN"/>
    <property type="match status" value="1"/>
</dbReference>
<dbReference type="InterPro" id="IPR051713">
    <property type="entry name" value="T-cell_Activation_Regulation"/>
</dbReference>
<feature type="signal peptide" evidence="11">
    <location>
        <begin position="1"/>
        <end position="25"/>
    </location>
</feature>
<dbReference type="SUPFAM" id="SSF48726">
    <property type="entry name" value="Immunoglobulin"/>
    <property type="match status" value="2"/>
</dbReference>
<dbReference type="InterPro" id="IPR007110">
    <property type="entry name" value="Ig-like_dom"/>
</dbReference>
<keyword evidence="3" id="KW-0812">Transmembrane</keyword>
<dbReference type="GO" id="GO:0007166">
    <property type="term" value="P:cell surface receptor signaling pathway"/>
    <property type="evidence" value="ECO:0007669"/>
    <property type="project" value="TreeGrafter"/>
</dbReference>
<dbReference type="Gene3D" id="2.60.40.10">
    <property type="entry name" value="Immunoglobulins"/>
    <property type="match status" value="2"/>
</dbReference>
<evidence type="ECO:0000256" key="2">
    <source>
        <dbReference type="ARBA" id="ARBA00022475"/>
    </source>
</evidence>
<comment type="caution">
    <text evidence="13">The sequence shown here is derived from an EMBL/GenBank/DDBJ whole genome shotgun (WGS) entry which is preliminary data.</text>
</comment>
<organism evidence="13 14">
    <name type="scientific">Synaphobranchus kaupii</name>
    <name type="common">Kaup's arrowtooth eel</name>
    <dbReference type="NCBI Taxonomy" id="118154"/>
    <lineage>
        <taxon>Eukaryota</taxon>
        <taxon>Metazoa</taxon>
        <taxon>Chordata</taxon>
        <taxon>Craniata</taxon>
        <taxon>Vertebrata</taxon>
        <taxon>Euteleostomi</taxon>
        <taxon>Actinopterygii</taxon>
        <taxon>Neopterygii</taxon>
        <taxon>Teleostei</taxon>
        <taxon>Anguilliformes</taxon>
        <taxon>Synaphobranchidae</taxon>
        <taxon>Synaphobranchus</taxon>
    </lineage>
</organism>
<feature type="domain" description="Ig-like" evidence="12">
    <location>
        <begin position="44"/>
        <end position="133"/>
    </location>
</feature>
<evidence type="ECO:0000259" key="12">
    <source>
        <dbReference type="PROSITE" id="PS50835"/>
    </source>
</evidence>
<keyword evidence="5" id="KW-1133">Transmembrane helix</keyword>
<keyword evidence="4 11" id="KW-0732">Signal</keyword>
<evidence type="ECO:0000256" key="5">
    <source>
        <dbReference type="ARBA" id="ARBA00022989"/>
    </source>
</evidence>
<dbReference type="Proteomes" id="UP001152622">
    <property type="component" value="Chromosome 4"/>
</dbReference>
<evidence type="ECO:0000256" key="3">
    <source>
        <dbReference type="ARBA" id="ARBA00022692"/>
    </source>
</evidence>
<dbReference type="EMBL" id="JAINUF010000004">
    <property type="protein sequence ID" value="KAJ8363581.1"/>
    <property type="molecule type" value="Genomic_DNA"/>
</dbReference>
<keyword evidence="9" id="KW-0325">Glycoprotein</keyword>
<dbReference type="InterPro" id="IPR013106">
    <property type="entry name" value="Ig_V-set"/>
</dbReference>
<dbReference type="GO" id="GO:0031295">
    <property type="term" value="P:T cell costimulation"/>
    <property type="evidence" value="ECO:0007669"/>
    <property type="project" value="TreeGrafter"/>
</dbReference>
<dbReference type="PROSITE" id="PS50835">
    <property type="entry name" value="IG_LIKE"/>
    <property type="match status" value="2"/>
</dbReference>
<dbReference type="Pfam" id="PF07686">
    <property type="entry name" value="V-set"/>
    <property type="match status" value="1"/>
</dbReference>
<dbReference type="AlphaFoldDB" id="A0A9Q1FP42"/>
<reference evidence="13" key="1">
    <citation type="journal article" date="2023" name="Science">
        <title>Genome structures resolve the early diversification of teleost fishes.</title>
        <authorList>
            <person name="Parey E."/>
            <person name="Louis A."/>
            <person name="Montfort J."/>
            <person name="Bouchez O."/>
            <person name="Roques C."/>
            <person name="Iampietro C."/>
            <person name="Lluch J."/>
            <person name="Castinel A."/>
            <person name="Donnadieu C."/>
            <person name="Desvignes T."/>
            <person name="Floi Bucao C."/>
            <person name="Jouanno E."/>
            <person name="Wen M."/>
            <person name="Mejri S."/>
            <person name="Dirks R."/>
            <person name="Jansen H."/>
            <person name="Henkel C."/>
            <person name="Chen W.J."/>
            <person name="Zahm M."/>
            <person name="Cabau C."/>
            <person name="Klopp C."/>
            <person name="Thompson A.W."/>
            <person name="Robinson-Rechavi M."/>
            <person name="Braasch I."/>
            <person name="Lecointre G."/>
            <person name="Bobe J."/>
            <person name="Postlethwait J.H."/>
            <person name="Berthelot C."/>
            <person name="Roest Crollius H."/>
            <person name="Guiguen Y."/>
        </authorList>
    </citation>
    <scope>NUCLEOTIDE SEQUENCE</scope>
    <source>
        <strain evidence="13">WJC10195</strain>
    </source>
</reference>
<keyword evidence="14" id="KW-1185">Reference proteome</keyword>
<evidence type="ECO:0000256" key="10">
    <source>
        <dbReference type="ARBA" id="ARBA00023319"/>
    </source>
</evidence>
<dbReference type="GO" id="GO:0042130">
    <property type="term" value="P:negative regulation of T cell proliferation"/>
    <property type="evidence" value="ECO:0007669"/>
    <property type="project" value="TreeGrafter"/>
</dbReference>
<evidence type="ECO:0000256" key="8">
    <source>
        <dbReference type="ARBA" id="ARBA00023170"/>
    </source>
</evidence>
<evidence type="ECO:0000313" key="14">
    <source>
        <dbReference type="Proteomes" id="UP001152622"/>
    </source>
</evidence>
<gene>
    <name evidence="13" type="ORF">SKAU_G00124120</name>
</gene>